<accession>E4XBD4</accession>
<feature type="compositionally biased region" description="Basic and acidic residues" evidence="6">
    <location>
        <begin position="439"/>
        <end position="456"/>
    </location>
</feature>
<comment type="similarity">
    <text evidence="5">Belongs to the TRAFAC class myosin-kinesin ATPase superfamily. Kinesin family.</text>
</comment>
<dbReference type="SMART" id="SM00129">
    <property type="entry name" value="KISc"/>
    <property type="match status" value="1"/>
</dbReference>
<protein>
    <recommendedName>
        <fullName evidence="7">Kinesin motor domain-containing protein</fullName>
    </recommendedName>
</protein>
<dbReference type="InterPro" id="IPR036961">
    <property type="entry name" value="Kinesin_motor_dom_sf"/>
</dbReference>
<keyword evidence="5" id="KW-0505">Motor protein</keyword>
<proteinExistence type="inferred from homology"/>
<dbReference type="GO" id="GO:0007018">
    <property type="term" value="P:microtubule-based movement"/>
    <property type="evidence" value="ECO:0007669"/>
    <property type="project" value="InterPro"/>
</dbReference>
<dbReference type="GO" id="GO:0005524">
    <property type="term" value="F:ATP binding"/>
    <property type="evidence" value="ECO:0007669"/>
    <property type="project" value="UniProtKB-UniRule"/>
</dbReference>
<keyword evidence="2 5" id="KW-0547">Nucleotide-binding</keyword>
<dbReference type="PANTHER" id="PTHR24115">
    <property type="entry name" value="KINESIN-RELATED"/>
    <property type="match status" value="1"/>
</dbReference>
<evidence type="ECO:0000256" key="6">
    <source>
        <dbReference type="SAM" id="MobiDB-lite"/>
    </source>
</evidence>
<dbReference type="AlphaFoldDB" id="E4XBD4"/>
<dbReference type="InterPro" id="IPR027640">
    <property type="entry name" value="Kinesin-like_fam"/>
</dbReference>
<dbReference type="GO" id="GO:0008017">
    <property type="term" value="F:microtubule binding"/>
    <property type="evidence" value="ECO:0007669"/>
    <property type="project" value="InterPro"/>
</dbReference>
<sequence length="626" mass="69318">MERLPVFVRLRPTEAVQAVKKSKNCVVIEDECEFEASGILDNASQDETFKVVGRPLVEATLRGISSTLLAYGGIGSGKTYSLYGGKVNHERGIIPRALEMIVQKMGSAQIQVSAYEVRSTDHIVDLLTPGPIDLVTCTVGGQLRDISSFPLKDGQSVRDIMKLIETNRTINSHQMTSITILQHDEAAGETIKSQLLFVDLASAGRNSVVSRQLSLLEHVVVTLGCKRGTRVPYRECRLTHTLQASLSSETNTALLCTLQPDKKLLSEALATIRFASRASKMPISREVRDRAPDPFLKVSELNKEIETLKRELSVQSLLTRGKSTMGIEPLNANQIAEAQRQVEEYLAGGQYPDVISNRQLCAVFTAFKQVLAKVTEEMKPKGAPTPVEDTKGNKSAKTSTKVTRPASRASVKSRLSGRNSGKNKNDVDDKPETPTPKSKRGDKGKNDKKEALDKKGSAIKVAPQAESTLSDEIEKDAGADEYPEPPEKQVSYKMFREGEGRVVVRLLRDAEIQAINLEKVSQEQAEIYNARIKVRNELKRKDRNTPDEVLPDGRPVITEDKLADILKLKSLKQELTDAEKKFHVSKSKAEYCRDQARKIAERVVIEFAEWEKRTFGLPATSSPAQE</sequence>
<comment type="subcellular location">
    <subcellularLocation>
        <location evidence="1">Cytoplasm</location>
        <location evidence="1">Cytoskeleton</location>
    </subcellularLocation>
</comment>
<dbReference type="EMBL" id="FN653033">
    <property type="protein sequence ID" value="CBY08835.1"/>
    <property type="molecule type" value="Genomic_DNA"/>
</dbReference>
<organism evidence="8">
    <name type="scientific">Oikopleura dioica</name>
    <name type="common">Tunicate</name>
    <dbReference type="NCBI Taxonomy" id="34765"/>
    <lineage>
        <taxon>Eukaryota</taxon>
        <taxon>Metazoa</taxon>
        <taxon>Chordata</taxon>
        <taxon>Tunicata</taxon>
        <taxon>Appendicularia</taxon>
        <taxon>Copelata</taxon>
        <taxon>Oikopleuridae</taxon>
        <taxon>Oikopleura</taxon>
    </lineage>
</organism>
<keyword evidence="4" id="KW-0206">Cytoskeleton</keyword>
<feature type="compositionally biased region" description="Acidic residues" evidence="6">
    <location>
        <begin position="469"/>
        <end position="484"/>
    </location>
</feature>
<keyword evidence="4" id="KW-0963">Cytoplasm</keyword>
<feature type="domain" description="Kinesin motor" evidence="7">
    <location>
        <begin position="3"/>
        <end position="281"/>
    </location>
</feature>
<feature type="compositionally biased region" description="Polar residues" evidence="6">
    <location>
        <begin position="393"/>
        <end position="402"/>
    </location>
</feature>
<name>E4XBD4_OIKDI</name>
<evidence type="ECO:0000313" key="8">
    <source>
        <dbReference type="EMBL" id="CBY08835.1"/>
    </source>
</evidence>
<evidence type="ECO:0000256" key="1">
    <source>
        <dbReference type="ARBA" id="ARBA00004245"/>
    </source>
</evidence>
<dbReference type="Pfam" id="PF00225">
    <property type="entry name" value="Kinesin"/>
    <property type="match status" value="1"/>
</dbReference>
<dbReference type="OrthoDB" id="3176171at2759"/>
<evidence type="ECO:0000259" key="7">
    <source>
        <dbReference type="PROSITE" id="PS50067"/>
    </source>
</evidence>
<dbReference type="InterPro" id="IPR001752">
    <property type="entry name" value="Kinesin_motor_dom"/>
</dbReference>
<keyword evidence="9" id="KW-1185">Reference proteome</keyword>
<dbReference type="GO" id="GO:0016887">
    <property type="term" value="F:ATP hydrolysis activity"/>
    <property type="evidence" value="ECO:0007669"/>
    <property type="project" value="TreeGrafter"/>
</dbReference>
<dbReference type="InterPro" id="IPR027417">
    <property type="entry name" value="P-loop_NTPase"/>
</dbReference>
<feature type="compositionally biased region" description="Basic and acidic residues" evidence="6">
    <location>
        <begin position="423"/>
        <end position="432"/>
    </location>
</feature>
<dbReference type="PROSITE" id="PS50067">
    <property type="entry name" value="KINESIN_MOTOR_2"/>
    <property type="match status" value="1"/>
</dbReference>
<evidence type="ECO:0000256" key="2">
    <source>
        <dbReference type="ARBA" id="ARBA00022741"/>
    </source>
</evidence>
<dbReference type="PRINTS" id="PR00380">
    <property type="entry name" value="KINESINHEAVY"/>
</dbReference>
<dbReference type="GO" id="GO:0005871">
    <property type="term" value="C:kinesin complex"/>
    <property type="evidence" value="ECO:0007669"/>
    <property type="project" value="TreeGrafter"/>
</dbReference>
<evidence type="ECO:0000313" key="9">
    <source>
        <dbReference type="Proteomes" id="UP000001307"/>
    </source>
</evidence>
<dbReference type="Proteomes" id="UP000001307">
    <property type="component" value="Unassembled WGS sequence"/>
</dbReference>
<dbReference type="Gene3D" id="3.40.850.10">
    <property type="entry name" value="Kinesin motor domain"/>
    <property type="match status" value="1"/>
</dbReference>
<keyword evidence="3 5" id="KW-0067">ATP-binding</keyword>
<evidence type="ECO:0000256" key="4">
    <source>
        <dbReference type="ARBA" id="ARBA00023212"/>
    </source>
</evidence>
<feature type="region of interest" description="Disordered" evidence="6">
    <location>
        <begin position="380"/>
        <end position="489"/>
    </location>
</feature>
<dbReference type="GO" id="GO:0003777">
    <property type="term" value="F:microtubule motor activity"/>
    <property type="evidence" value="ECO:0007669"/>
    <property type="project" value="InterPro"/>
</dbReference>
<dbReference type="SUPFAM" id="SSF52540">
    <property type="entry name" value="P-loop containing nucleoside triphosphate hydrolases"/>
    <property type="match status" value="1"/>
</dbReference>
<evidence type="ECO:0000256" key="5">
    <source>
        <dbReference type="PROSITE-ProRule" id="PRU00283"/>
    </source>
</evidence>
<feature type="binding site" evidence="5">
    <location>
        <begin position="72"/>
        <end position="79"/>
    </location>
    <ligand>
        <name>ATP</name>
        <dbReference type="ChEBI" id="CHEBI:30616"/>
    </ligand>
</feature>
<dbReference type="GO" id="GO:0005874">
    <property type="term" value="C:microtubule"/>
    <property type="evidence" value="ECO:0007669"/>
    <property type="project" value="TreeGrafter"/>
</dbReference>
<reference evidence="8" key="1">
    <citation type="journal article" date="2010" name="Science">
        <title>Plasticity of animal genome architecture unmasked by rapid evolution of a pelagic tunicate.</title>
        <authorList>
            <person name="Denoeud F."/>
            <person name="Henriet S."/>
            <person name="Mungpakdee S."/>
            <person name="Aury J.M."/>
            <person name="Da Silva C."/>
            <person name="Brinkmann H."/>
            <person name="Mikhaleva J."/>
            <person name="Olsen L.C."/>
            <person name="Jubin C."/>
            <person name="Canestro C."/>
            <person name="Bouquet J.M."/>
            <person name="Danks G."/>
            <person name="Poulain J."/>
            <person name="Campsteijn C."/>
            <person name="Adamski M."/>
            <person name="Cross I."/>
            <person name="Yadetie F."/>
            <person name="Muffato M."/>
            <person name="Louis A."/>
            <person name="Butcher S."/>
            <person name="Tsagkogeorga G."/>
            <person name="Konrad A."/>
            <person name="Singh S."/>
            <person name="Jensen M.F."/>
            <person name="Cong E.H."/>
            <person name="Eikeseth-Otteraa H."/>
            <person name="Noel B."/>
            <person name="Anthouard V."/>
            <person name="Porcel B.M."/>
            <person name="Kachouri-Lafond R."/>
            <person name="Nishino A."/>
            <person name="Ugolini M."/>
            <person name="Chourrout P."/>
            <person name="Nishida H."/>
            <person name="Aasland R."/>
            <person name="Huzurbazar S."/>
            <person name="Westhof E."/>
            <person name="Delsuc F."/>
            <person name="Lehrach H."/>
            <person name="Reinhardt R."/>
            <person name="Weissenbach J."/>
            <person name="Roy S.W."/>
            <person name="Artiguenave F."/>
            <person name="Postlethwait J.H."/>
            <person name="Manak J.R."/>
            <person name="Thompson E.M."/>
            <person name="Jaillon O."/>
            <person name="Du Pasquier L."/>
            <person name="Boudinot P."/>
            <person name="Liberles D.A."/>
            <person name="Volff J.N."/>
            <person name="Philippe H."/>
            <person name="Lenhard B."/>
            <person name="Roest Crollius H."/>
            <person name="Wincker P."/>
            <person name="Chourrout D."/>
        </authorList>
    </citation>
    <scope>NUCLEOTIDE SEQUENCE [LARGE SCALE GENOMIC DNA]</scope>
</reference>
<dbReference type="PANTHER" id="PTHR24115:SF1004">
    <property type="entry name" value="KINESIN-LIKE PROTEIN KIF15"/>
    <property type="match status" value="1"/>
</dbReference>
<evidence type="ECO:0000256" key="3">
    <source>
        <dbReference type="ARBA" id="ARBA00022840"/>
    </source>
</evidence>
<gene>
    <name evidence="8" type="ORF">GSOID_T00005673001</name>
</gene>
<dbReference type="InParanoid" id="E4XBD4"/>